<sequence>MSAERIVHIATLFVLLLVSGSAAAEALQTRYSISILGLPMGRADFTTRLDNNRYSVSGQLRSAGLGALISSTHGNSSVEGQVQGNGLQATRYRLSYTSDGKSWASDVRFRNGRAVQSTVSPPLRDKMPTDFVSVSNSQLRSVVDPLSGLMLKGSGERLCNRTLPVYDGWSRLNLKLSPAGTGNFRTNGFDGQVVKCNARVEAIGGFRRSSSGLKYLQSQTIQIWLAPVGQDNLHAPVYVRIPTKIGPLTLSASIFAQKASGAGN</sequence>
<name>A0A5B0DXP6_9HYPH</name>
<dbReference type="Proteomes" id="UP000324738">
    <property type="component" value="Unassembled WGS sequence"/>
</dbReference>
<evidence type="ECO:0000313" key="2">
    <source>
        <dbReference type="Proteomes" id="UP000324738"/>
    </source>
</evidence>
<dbReference type="OrthoDB" id="7630100at2"/>
<evidence type="ECO:0000313" key="1">
    <source>
        <dbReference type="EMBL" id="KAA0971597.1"/>
    </source>
</evidence>
<protein>
    <submittedName>
        <fullName evidence="1">DUF3108 domain-containing protein</fullName>
    </submittedName>
</protein>
<gene>
    <name evidence="1" type="ORF">FPY71_00190</name>
</gene>
<keyword evidence="2" id="KW-1185">Reference proteome</keyword>
<comment type="caution">
    <text evidence="1">The sequence shown here is derived from an EMBL/GenBank/DDBJ whole genome shotgun (WGS) entry which is preliminary data.</text>
</comment>
<proteinExistence type="predicted"/>
<reference evidence="1 2" key="1">
    <citation type="submission" date="2019-08" db="EMBL/GenBank/DDBJ databases">
        <title>Aureimonas fodiniaquatilis sp. nov., isolated from a coal mine wastewater.</title>
        <authorList>
            <person name="Kim W."/>
        </authorList>
    </citation>
    <scope>NUCLEOTIDE SEQUENCE [LARGE SCALE GENOMIC DNA]</scope>
    <source>
        <strain evidence="1 2">CAU 1482</strain>
    </source>
</reference>
<dbReference type="AlphaFoldDB" id="A0A5B0DXP6"/>
<organism evidence="1 2">
    <name type="scientific">Aureimonas fodinaquatilis</name>
    <dbReference type="NCBI Taxonomy" id="2565783"/>
    <lineage>
        <taxon>Bacteria</taxon>
        <taxon>Pseudomonadati</taxon>
        <taxon>Pseudomonadota</taxon>
        <taxon>Alphaproteobacteria</taxon>
        <taxon>Hyphomicrobiales</taxon>
        <taxon>Aurantimonadaceae</taxon>
        <taxon>Aureimonas</taxon>
    </lineage>
</organism>
<dbReference type="InterPro" id="IPR021457">
    <property type="entry name" value="DUF3108"/>
</dbReference>
<dbReference type="EMBL" id="VTWH01000001">
    <property type="protein sequence ID" value="KAA0971597.1"/>
    <property type="molecule type" value="Genomic_DNA"/>
</dbReference>
<accession>A0A5B0DXP6</accession>
<dbReference type="Pfam" id="PF11306">
    <property type="entry name" value="DUF3108"/>
    <property type="match status" value="1"/>
</dbReference>
<dbReference type="RefSeq" id="WP_149296466.1">
    <property type="nucleotide sequence ID" value="NZ_VTWH01000001.1"/>
</dbReference>